<comment type="caution">
    <text evidence="1">The sequence shown here is derived from an EMBL/GenBank/DDBJ whole genome shotgun (WGS) entry which is preliminary data.</text>
</comment>
<dbReference type="Proteomes" id="UP000306441">
    <property type="component" value="Unassembled WGS sequence"/>
</dbReference>
<organism evidence="1 2">
    <name type="scientific">Ollibium composti</name>
    <dbReference type="NCBI Taxonomy" id="2675109"/>
    <lineage>
        <taxon>Bacteria</taxon>
        <taxon>Pseudomonadati</taxon>
        <taxon>Pseudomonadota</taxon>
        <taxon>Alphaproteobacteria</taxon>
        <taxon>Hyphomicrobiales</taxon>
        <taxon>Phyllobacteriaceae</taxon>
        <taxon>Ollibium</taxon>
    </lineage>
</organism>
<dbReference type="Pfam" id="PF19551">
    <property type="entry name" value="DUF6074"/>
    <property type="match status" value="1"/>
</dbReference>
<evidence type="ECO:0000313" key="1">
    <source>
        <dbReference type="EMBL" id="THF56074.1"/>
    </source>
</evidence>
<sequence>MAKVIPFPIRARQDLIRSMVDGLECIHGAAANAFWRQRIGEIVSDMKAKGIEVDAIGRAIHDLQHGIHAELQKRALAQGATG</sequence>
<gene>
    <name evidence="1" type="ORF">E6C48_15890</name>
</gene>
<protein>
    <submittedName>
        <fullName evidence="1">Uncharacterized protein</fullName>
    </submittedName>
</protein>
<dbReference type="RefSeq" id="WP_136358954.1">
    <property type="nucleotide sequence ID" value="NZ_SSNY01000009.1"/>
</dbReference>
<dbReference type="InterPro" id="IPR045720">
    <property type="entry name" value="DUF6074"/>
</dbReference>
<proteinExistence type="predicted"/>
<keyword evidence="2" id="KW-1185">Reference proteome</keyword>
<accession>A0ABY2Q6Y7</accession>
<evidence type="ECO:0000313" key="2">
    <source>
        <dbReference type="Proteomes" id="UP000306441"/>
    </source>
</evidence>
<name>A0ABY2Q6Y7_9HYPH</name>
<dbReference type="EMBL" id="SSNY01000009">
    <property type="protein sequence ID" value="THF56074.1"/>
    <property type="molecule type" value="Genomic_DNA"/>
</dbReference>
<reference evidence="1 2" key="1">
    <citation type="submission" date="2019-04" db="EMBL/GenBank/DDBJ databases">
        <title>Mesorhizobium composti sp. nov., isolated from compost.</title>
        <authorList>
            <person name="Lin S.-Y."/>
            <person name="Hameed A."/>
            <person name="Hsieh Y.-T."/>
            <person name="Young C.-C."/>
        </authorList>
    </citation>
    <scope>NUCLEOTIDE SEQUENCE [LARGE SCALE GENOMIC DNA]</scope>
    <source>
        <strain evidence="1 2">CC-YTH430</strain>
    </source>
</reference>